<sequence>MRNGTQNANHEFEKFQILQDLNNRYRLPGESSRRSQISQVRQIHVQPSAPLAPSYPGKLKRERGIRIHIEGEDRQTEVWNELAADGDPPLVTLILTNLRRITGSRETVSLSGTAQTPASQTTVGDLTPSIAASTQTPFLGNTCLNKEDCCGNVNCQTLQPGYCGNLTEIWCCGFNLITCFCNGASPFCPLSRPTCPV</sequence>
<organism evidence="1 2">
    <name type="scientific">Oikopleura dioica</name>
    <name type="common">Tunicate</name>
    <dbReference type="NCBI Taxonomy" id="34765"/>
    <lineage>
        <taxon>Eukaryota</taxon>
        <taxon>Metazoa</taxon>
        <taxon>Chordata</taxon>
        <taxon>Tunicata</taxon>
        <taxon>Appendicularia</taxon>
        <taxon>Copelata</taxon>
        <taxon>Oikopleuridae</taxon>
        <taxon>Oikopleura</taxon>
    </lineage>
</organism>
<keyword evidence="2" id="KW-1185">Reference proteome</keyword>
<gene>
    <name evidence="1" type="ORF">OKIOD_LOCUS6667</name>
</gene>
<dbReference type="Proteomes" id="UP001158576">
    <property type="component" value="Chromosome XSR"/>
</dbReference>
<evidence type="ECO:0000313" key="2">
    <source>
        <dbReference type="Proteomes" id="UP001158576"/>
    </source>
</evidence>
<dbReference type="EMBL" id="OU015569">
    <property type="protein sequence ID" value="CAG5097510.1"/>
    <property type="molecule type" value="Genomic_DNA"/>
</dbReference>
<proteinExistence type="predicted"/>
<reference evidence="1 2" key="1">
    <citation type="submission" date="2021-04" db="EMBL/GenBank/DDBJ databases">
        <authorList>
            <person name="Bliznina A."/>
        </authorList>
    </citation>
    <scope>NUCLEOTIDE SEQUENCE [LARGE SCALE GENOMIC DNA]</scope>
</reference>
<name>A0ABN7SFV3_OIKDI</name>
<evidence type="ECO:0000313" key="1">
    <source>
        <dbReference type="EMBL" id="CAG5097510.1"/>
    </source>
</evidence>
<accession>A0ABN7SFV3</accession>
<protein>
    <submittedName>
        <fullName evidence="1">Oidioi.mRNA.OKI2018_I69.XSR.g15109.t1.cds</fullName>
    </submittedName>
</protein>